<keyword evidence="4" id="KW-0378">Hydrolase</keyword>
<comment type="caution">
    <text evidence="7">Lacks conserved residue(s) required for the propagation of feature annotation.</text>
</comment>
<dbReference type="GO" id="GO:0006508">
    <property type="term" value="P:proteolysis"/>
    <property type="evidence" value="ECO:0007669"/>
    <property type="project" value="UniProtKB-KW"/>
</dbReference>
<dbReference type="PROSITE" id="PS51318">
    <property type="entry name" value="TAT"/>
    <property type="match status" value="1"/>
</dbReference>
<evidence type="ECO:0000256" key="3">
    <source>
        <dbReference type="ARBA" id="ARBA00022729"/>
    </source>
</evidence>
<dbReference type="InterPro" id="IPR045051">
    <property type="entry name" value="SBT"/>
</dbReference>
<dbReference type="Pfam" id="PF00082">
    <property type="entry name" value="Peptidase_S8"/>
    <property type="match status" value="1"/>
</dbReference>
<dbReference type="InterPro" id="IPR046450">
    <property type="entry name" value="PA_dom_sf"/>
</dbReference>
<dbReference type="InterPro" id="IPR041469">
    <property type="entry name" value="Subtilisin-like_FN3"/>
</dbReference>
<evidence type="ECO:0000259" key="9">
    <source>
        <dbReference type="Pfam" id="PF00082"/>
    </source>
</evidence>
<feature type="domain" description="Subtilisin-like protease fibronectin type-III" evidence="12">
    <location>
        <begin position="602"/>
        <end position="699"/>
    </location>
</feature>
<dbReference type="Pfam" id="PF02225">
    <property type="entry name" value="PA"/>
    <property type="match status" value="1"/>
</dbReference>
<dbReference type="EMBL" id="LT934120">
    <property type="protein sequence ID" value="VAI37058.1"/>
    <property type="molecule type" value="Genomic_DNA"/>
</dbReference>
<feature type="chain" id="PRO_5040400553" description="Subtilisin-like protease" evidence="8">
    <location>
        <begin position="28"/>
        <end position="703"/>
    </location>
</feature>
<evidence type="ECO:0000256" key="1">
    <source>
        <dbReference type="ARBA" id="ARBA00011073"/>
    </source>
</evidence>
<feature type="domain" description="Peptidase S8/S53" evidence="9">
    <location>
        <begin position="199"/>
        <end position="523"/>
    </location>
</feature>
<proteinExistence type="inferred from homology"/>
<dbReference type="Proteomes" id="UP000324705">
    <property type="component" value="Chromosome 5B"/>
</dbReference>
<evidence type="ECO:0000313" key="13">
    <source>
        <dbReference type="EMBL" id="VAI37058.1"/>
    </source>
</evidence>
<name>A0A9R0XI91_TRITD</name>
<dbReference type="PANTHER" id="PTHR10795">
    <property type="entry name" value="PROPROTEIN CONVERTASE SUBTILISIN/KEXIN"/>
    <property type="match status" value="1"/>
</dbReference>
<dbReference type="Gene3D" id="3.50.30.30">
    <property type="match status" value="1"/>
</dbReference>
<dbReference type="AlphaFoldDB" id="A0A9R0XI91"/>
<keyword evidence="14" id="KW-1185">Reference proteome</keyword>
<evidence type="ECO:0000256" key="2">
    <source>
        <dbReference type="ARBA" id="ARBA00022670"/>
    </source>
</evidence>
<accession>A0A9R0XI91</accession>
<dbReference type="InterPro" id="IPR003137">
    <property type="entry name" value="PA_domain"/>
</dbReference>
<keyword evidence="6" id="KW-0325">Glycoprotein</keyword>
<evidence type="ECO:0008006" key="15">
    <source>
        <dbReference type="Google" id="ProtNLM"/>
    </source>
</evidence>
<evidence type="ECO:0000256" key="7">
    <source>
        <dbReference type="PROSITE-ProRule" id="PRU01240"/>
    </source>
</evidence>
<dbReference type="Gramene" id="TRITD5Bv1G203250.5">
    <property type="protein sequence ID" value="TRITD5Bv1G203250.5"/>
    <property type="gene ID" value="TRITD5Bv1G203250"/>
</dbReference>
<evidence type="ECO:0000256" key="8">
    <source>
        <dbReference type="SAM" id="SignalP"/>
    </source>
</evidence>
<feature type="domain" description="PA" evidence="10">
    <location>
        <begin position="332"/>
        <end position="399"/>
    </location>
</feature>
<evidence type="ECO:0000259" key="11">
    <source>
        <dbReference type="Pfam" id="PF05922"/>
    </source>
</evidence>
<evidence type="ECO:0000256" key="5">
    <source>
        <dbReference type="ARBA" id="ARBA00022825"/>
    </source>
</evidence>
<evidence type="ECO:0000256" key="6">
    <source>
        <dbReference type="ARBA" id="ARBA00023180"/>
    </source>
</evidence>
<dbReference type="SUPFAM" id="SSF52743">
    <property type="entry name" value="Subtilisin-like"/>
    <property type="match status" value="1"/>
</dbReference>
<keyword evidence="3 8" id="KW-0732">Signal</keyword>
<protein>
    <recommendedName>
        <fullName evidence="15">Subtilisin-like protease</fullName>
    </recommendedName>
</protein>
<dbReference type="PROSITE" id="PS00138">
    <property type="entry name" value="SUBTILASE_SER"/>
    <property type="match status" value="1"/>
</dbReference>
<feature type="signal peptide" evidence="8">
    <location>
        <begin position="1"/>
        <end position="27"/>
    </location>
</feature>
<gene>
    <name evidence="13" type="ORF">TRITD_5Bv1G203250</name>
</gene>
<feature type="domain" description="Inhibitor I9" evidence="11">
    <location>
        <begin position="37"/>
        <end position="113"/>
    </location>
</feature>
<evidence type="ECO:0000259" key="12">
    <source>
        <dbReference type="Pfam" id="PF17766"/>
    </source>
</evidence>
<dbReference type="Pfam" id="PF17766">
    <property type="entry name" value="fn3_6"/>
    <property type="match status" value="1"/>
</dbReference>
<keyword evidence="2" id="KW-0645">Protease</keyword>
<dbReference type="FunFam" id="3.30.70.80:FF:000003">
    <property type="entry name" value="Subtilisin-like protease SBT1.9"/>
    <property type="match status" value="1"/>
</dbReference>
<dbReference type="Gene3D" id="2.60.40.2310">
    <property type="match status" value="1"/>
</dbReference>
<dbReference type="PROSITE" id="PS51892">
    <property type="entry name" value="SUBTILASE"/>
    <property type="match status" value="1"/>
</dbReference>
<dbReference type="GO" id="GO:0004252">
    <property type="term" value="F:serine-type endopeptidase activity"/>
    <property type="evidence" value="ECO:0007669"/>
    <property type="project" value="InterPro"/>
</dbReference>
<dbReference type="InterPro" id="IPR015500">
    <property type="entry name" value="Peptidase_S8_subtilisin-rel"/>
</dbReference>
<keyword evidence="5" id="KW-0720">Serine protease</keyword>
<dbReference type="SUPFAM" id="SSF52025">
    <property type="entry name" value="PA domain"/>
    <property type="match status" value="1"/>
</dbReference>
<evidence type="ECO:0000256" key="4">
    <source>
        <dbReference type="ARBA" id="ARBA00022801"/>
    </source>
</evidence>
<evidence type="ECO:0000259" key="10">
    <source>
        <dbReference type="Pfam" id="PF02225"/>
    </source>
</evidence>
<organism evidence="13 14">
    <name type="scientific">Triticum turgidum subsp. durum</name>
    <name type="common">Durum wheat</name>
    <name type="synonym">Triticum durum</name>
    <dbReference type="NCBI Taxonomy" id="4567"/>
    <lineage>
        <taxon>Eukaryota</taxon>
        <taxon>Viridiplantae</taxon>
        <taxon>Streptophyta</taxon>
        <taxon>Embryophyta</taxon>
        <taxon>Tracheophyta</taxon>
        <taxon>Spermatophyta</taxon>
        <taxon>Magnoliopsida</taxon>
        <taxon>Liliopsida</taxon>
        <taxon>Poales</taxon>
        <taxon>Poaceae</taxon>
        <taxon>BOP clade</taxon>
        <taxon>Pooideae</taxon>
        <taxon>Triticodae</taxon>
        <taxon>Triticeae</taxon>
        <taxon>Triticinae</taxon>
        <taxon>Triticum</taxon>
    </lineage>
</organism>
<dbReference type="Gene3D" id="3.30.70.80">
    <property type="entry name" value="Peptidase S8 propeptide/proteinase inhibitor I9"/>
    <property type="match status" value="1"/>
</dbReference>
<dbReference type="InterPro" id="IPR036852">
    <property type="entry name" value="Peptidase_S8/S53_dom_sf"/>
</dbReference>
<dbReference type="InterPro" id="IPR037045">
    <property type="entry name" value="S8pro/Inhibitor_I9_sf"/>
</dbReference>
<dbReference type="PRINTS" id="PR00723">
    <property type="entry name" value="SUBTILISIN"/>
</dbReference>
<evidence type="ECO:0000313" key="14">
    <source>
        <dbReference type="Proteomes" id="UP000324705"/>
    </source>
</evidence>
<dbReference type="InterPro" id="IPR010259">
    <property type="entry name" value="S8pro/Inhibitor_I9"/>
</dbReference>
<dbReference type="FunFam" id="3.50.30.30:FF:000005">
    <property type="entry name" value="subtilisin-like protease SBT1.5"/>
    <property type="match status" value="1"/>
</dbReference>
<sequence>MRCHGRRSALFAVAVAVAAAIVAAAAAAEVVHDGRRTYIVHCSHAAMPSEFAAHGDWYASSLQSVSGGAAAVIYTYDTLLHGYSARLTGAEARALEAQPGVLLVNPETRYELHTTRTPEFLGLDRAEALFPESNTASDVIVGVLDTGVWPERPSYDDAGFGPVPAGWKGKCEGGSDFNSSACNRKLIGARYFLAGYEASKGPVDTSKESRSPRDNDGVDVLSLSLGGGTSDYYRDSIAVGAYSAMERGIFVSCSAGNAGPGAASLTNGAPWITTVGAGTLDRDFPAYVTLGNGNKYNGVSLYNGKQLPTTPVPFIYAGNASNSSMGALCMTGTLIPAKVAGKIVLCDRGTNARVQKGFVVRDAGGAGMVLANTAANGEELVADAHILPGAGVGERAGNAMRTYASSDPKPTANIVFAGTKVGIQPSPVVAAFSSRGPNTVTPGILKPDLIAPGVNILAAWSGSVGPSGIAGDDRRTIFNIISGTSMSCPHVSGLAALLRSAHQDWSPAAIRSALMTTAYAAYPNGDGLLDVATERAATPLDMGAGHVDPSKAVDPGLVYDLTAADYLDFLCAIEYEPAQIAALTKHSSDHCSANRTYSVAALNYPSFSATFPAAGGTEKHTRTLTNVGKPGTYKVTAAAAAGGTAIKVSVEPSTLSFSKVGEKKSYTVSFAAGGKPSGTNGFGRLVWSSEHHVVASPILATWT</sequence>
<comment type="similarity">
    <text evidence="1 7">Belongs to the peptidase S8 family.</text>
</comment>
<dbReference type="Gene3D" id="3.40.50.200">
    <property type="entry name" value="Peptidase S8/S53 domain"/>
    <property type="match status" value="2"/>
</dbReference>
<reference evidence="13 14" key="1">
    <citation type="submission" date="2017-09" db="EMBL/GenBank/DDBJ databases">
        <authorList>
            <consortium name="International Durum Wheat Genome Sequencing Consortium (IDWGSC)"/>
            <person name="Milanesi L."/>
        </authorList>
    </citation>
    <scope>NUCLEOTIDE SEQUENCE [LARGE SCALE GENOMIC DNA]</scope>
    <source>
        <strain evidence="14">cv. Svevo</strain>
    </source>
</reference>
<dbReference type="CDD" id="cd02120">
    <property type="entry name" value="PA_subtilisin_like"/>
    <property type="match status" value="1"/>
</dbReference>
<dbReference type="Pfam" id="PF05922">
    <property type="entry name" value="Inhibitor_I9"/>
    <property type="match status" value="1"/>
</dbReference>
<dbReference type="InterPro" id="IPR000209">
    <property type="entry name" value="Peptidase_S8/S53_dom"/>
</dbReference>
<dbReference type="InterPro" id="IPR023828">
    <property type="entry name" value="Peptidase_S8_Ser-AS"/>
</dbReference>
<dbReference type="InterPro" id="IPR006311">
    <property type="entry name" value="TAT_signal"/>
</dbReference>